<name>C0QC57_DESAH</name>
<keyword evidence="4" id="KW-1185">Reference proteome</keyword>
<dbReference type="KEGG" id="dat:HRM2_40160"/>
<dbReference type="InterPro" id="IPR010131">
    <property type="entry name" value="MdtP/NodT-like"/>
</dbReference>
<organism evidence="3 4">
    <name type="scientific">Desulforapulum autotrophicum (strain ATCC 43914 / DSM 3382 / VKM B-1955 / HRM2)</name>
    <name type="common">Desulfobacterium autotrophicum</name>
    <dbReference type="NCBI Taxonomy" id="177437"/>
    <lineage>
        <taxon>Bacteria</taxon>
        <taxon>Pseudomonadati</taxon>
        <taxon>Thermodesulfobacteriota</taxon>
        <taxon>Desulfobacteria</taxon>
        <taxon>Desulfobacterales</taxon>
        <taxon>Desulfobacteraceae</taxon>
        <taxon>Desulforapulum</taxon>
    </lineage>
</organism>
<dbReference type="NCBIfam" id="TIGR01845">
    <property type="entry name" value="outer_NodT"/>
    <property type="match status" value="1"/>
</dbReference>
<dbReference type="Pfam" id="PF02321">
    <property type="entry name" value="OEP"/>
    <property type="match status" value="2"/>
</dbReference>
<proteinExistence type="inferred from homology"/>
<dbReference type="Gene3D" id="2.20.200.10">
    <property type="entry name" value="Outer membrane efflux proteins (OEP)"/>
    <property type="match status" value="1"/>
</dbReference>
<dbReference type="RefSeq" id="WP_015905808.1">
    <property type="nucleotide sequence ID" value="NC_012108.1"/>
</dbReference>
<protein>
    <submittedName>
        <fullName evidence="3">MdtP2</fullName>
    </submittedName>
</protein>
<comment type="subcellular location">
    <subcellularLocation>
        <location evidence="2">Cell membrane</location>
        <topology evidence="2">Lipid-anchor</topology>
    </subcellularLocation>
</comment>
<dbReference type="eggNOG" id="COG1538">
    <property type="taxonomic scope" value="Bacteria"/>
</dbReference>
<keyword evidence="2" id="KW-0449">Lipoprotein</keyword>
<dbReference type="Proteomes" id="UP000000442">
    <property type="component" value="Chromosome"/>
</dbReference>
<keyword evidence="2" id="KW-0812">Transmembrane</keyword>
<dbReference type="PROSITE" id="PS51257">
    <property type="entry name" value="PROKAR_LIPOPROTEIN"/>
    <property type="match status" value="1"/>
</dbReference>
<dbReference type="GO" id="GO:0005886">
    <property type="term" value="C:plasma membrane"/>
    <property type="evidence" value="ECO:0007669"/>
    <property type="project" value="UniProtKB-SubCell"/>
</dbReference>
<dbReference type="InterPro" id="IPR003423">
    <property type="entry name" value="OMP_efflux"/>
</dbReference>
<evidence type="ECO:0000313" key="4">
    <source>
        <dbReference type="Proteomes" id="UP000000442"/>
    </source>
</evidence>
<keyword evidence="2" id="KW-0472">Membrane</keyword>
<dbReference type="Gene3D" id="1.20.1600.10">
    <property type="entry name" value="Outer membrane efflux proteins (OEP)"/>
    <property type="match status" value="1"/>
</dbReference>
<gene>
    <name evidence="3" type="primary">mdtP2</name>
    <name evidence="3" type="ordered locus">HRM2_40160</name>
</gene>
<accession>C0QC57</accession>
<dbReference type="PANTHER" id="PTHR30203:SF32">
    <property type="entry name" value="CATION EFFLUX SYSTEM PROTEIN CUSC"/>
    <property type="match status" value="1"/>
</dbReference>
<dbReference type="STRING" id="177437.HRM2_40160"/>
<keyword evidence="2" id="KW-0564">Palmitate</keyword>
<reference evidence="3 4" key="1">
    <citation type="journal article" date="2009" name="Environ. Microbiol.">
        <title>Genome sequence of Desulfobacterium autotrophicum HRM2, a marine sulfate reducer oxidizing organic carbon completely to carbon dioxide.</title>
        <authorList>
            <person name="Strittmatter A.W."/>
            <person name="Liesegang H."/>
            <person name="Rabus R."/>
            <person name="Decker I."/>
            <person name="Amann J."/>
            <person name="Andres S."/>
            <person name="Henne A."/>
            <person name="Fricke W.F."/>
            <person name="Martinez-Arias R."/>
            <person name="Bartels D."/>
            <person name="Goesmann A."/>
            <person name="Krause L."/>
            <person name="Puehler A."/>
            <person name="Klenk H.P."/>
            <person name="Richter M."/>
            <person name="Schuler M."/>
            <person name="Gloeckner F.O."/>
            <person name="Meyerdierks A."/>
            <person name="Gottschalk G."/>
            <person name="Amann R."/>
        </authorList>
    </citation>
    <scope>NUCLEOTIDE SEQUENCE [LARGE SCALE GENOMIC DNA]</scope>
    <source>
        <strain evidence="4">ATCC 43914 / DSM 3382 / HRM2</strain>
    </source>
</reference>
<comment type="similarity">
    <text evidence="1 2">Belongs to the outer membrane factor (OMF) (TC 1.B.17) family.</text>
</comment>
<keyword evidence="2" id="KW-1134">Transmembrane beta strand</keyword>
<evidence type="ECO:0000313" key="3">
    <source>
        <dbReference type="EMBL" id="ACN17074.1"/>
    </source>
</evidence>
<dbReference type="GO" id="GO:0015562">
    <property type="term" value="F:efflux transmembrane transporter activity"/>
    <property type="evidence" value="ECO:0007669"/>
    <property type="project" value="InterPro"/>
</dbReference>
<evidence type="ECO:0000256" key="2">
    <source>
        <dbReference type="RuleBase" id="RU362097"/>
    </source>
</evidence>
<dbReference type="SUPFAM" id="SSF56954">
    <property type="entry name" value="Outer membrane efflux proteins (OEP)"/>
    <property type="match status" value="1"/>
</dbReference>
<dbReference type="AlphaFoldDB" id="C0QC57"/>
<evidence type="ECO:0000256" key="1">
    <source>
        <dbReference type="ARBA" id="ARBA00007613"/>
    </source>
</evidence>
<dbReference type="HOGENOM" id="CLU_012817_13_3_7"/>
<sequence>MKSVNFTLRPMAFRCLTVLALIILLGGCSLAPRYTRPPAPVPGQWPQGAAYKSGDVPALPQDVQSLAWQAFFTDPRLQQVIETALENNRDLRLAALNLERVRGVYGIQRAEFYPVVDFSGSASKLGRSRDLITTSYPRTIEQYTVDFGIAAWEIDFFGRLKSLKDQALEEYLATDQARSSAQIALMAEVARTYFTLAADQENLALARATLENQQASFDLIQKSYNAGLVTEIDLHQAQTQVDAAKRDVPRFTQLVAQDKNALTLLAGGEVPEALLPAGLDGIAALEPLSPGLSSAVLLNRPDIVAAEHRLKGANAFIGAARATLFPRISLTGALGTASDDLAGLFKSDSSTWNFTPQISVPIFDARAWAALGVSKTDRRIILTQYERAIQTAFREVADALAVQGTIDDQLAAQKSLVNSVAATYDLSGKRYNMGLDSYLGVLDAHRSLYTQQQVLISLRLTRLASQVTLYAVLGGGGNPPMAGGDL</sequence>
<dbReference type="EMBL" id="CP001087">
    <property type="protein sequence ID" value="ACN17074.1"/>
    <property type="molecule type" value="Genomic_DNA"/>
</dbReference>
<dbReference type="PANTHER" id="PTHR30203">
    <property type="entry name" value="OUTER MEMBRANE CATION EFFLUX PROTEIN"/>
    <property type="match status" value="1"/>
</dbReference>